<protein>
    <submittedName>
        <fullName evidence="8">PLD nuclease N-terminal domain-containing protein</fullName>
    </submittedName>
</protein>
<feature type="domain" description="Cardiolipin synthase N-terminal" evidence="7">
    <location>
        <begin position="22"/>
        <end position="64"/>
    </location>
</feature>
<evidence type="ECO:0000259" key="7">
    <source>
        <dbReference type="Pfam" id="PF13396"/>
    </source>
</evidence>
<keyword evidence="4 6" id="KW-1133">Transmembrane helix</keyword>
<dbReference type="Proteomes" id="UP001056756">
    <property type="component" value="Chromosome"/>
</dbReference>
<dbReference type="EMBL" id="CP097899">
    <property type="protein sequence ID" value="URN96801.1"/>
    <property type="molecule type" value="Genomic_DNA"/>
</dbReference>
<evidence type="ECO:0000313" key="8">
    <source>
        <dbReference type="EMBL" id="URN96801.1"/>
    </source>
</evidence>
<dbReference type="InterPro" id="IPR027379">
    <property type="entry name" value="CLS_N"/>
</dbReference>
<organism evidence="8 9">
    <name type="scientific">Candidatus Pristimantibacillus lignocellulolyticus</name>
    <dbReference type="NCBI Taxonomy" id="2994561"/>
    <lineage>
        <taxon>Bacteria</taxon>
        <taxon>Bacillati</taxon>
        <taxon>Bacillota</taxon>
        <taxon>Bacilli</taxon>
        <taxon>Bacillales</taxon>
        <taxon>Paenibacillaceae</taxon>
        <taxon>Candidatus Pristimantibacillus</taxon>
    </lineage>
</organism>
<dbReference type="Pfam" id="PF13396">
    <property type="entry name" value="PLDc_N"/>
    <property type="match status" value="1"/>
</dbReference>
<dbReference type="GO" id="GO:0005886">
    <property type="term" value="C:plasma membrane"/>
    <property type="evidence" value="ECO:0007669"/>
    <property type="project" value="UniProtKB-SubCell"/>
</dbReference>
<keyword evidence="5 6" id="KW-0472">Membrane</keyword>
<gene>
    <name evidence="8" type="ORF">NAG76_08885</name>
</gene>
<name>A0A9J6ZMA0_9BACL</name>
<feature type="transmembrane region" description="Helical" evidence="6">
    <location>
        <begin position="42"/>
        <end position="62"/>
    </location>
</feature>
<evidence type="ECO:0000256" key="4">
    <source>
        <dbReference type="ARBA" id="ARBA00022989"/>
    </source>
</evidence>
<proteinExistence type="predicted"/>
<dbReference type="KEGG" id="plig:NAG76_08885"/>
<keyword evidence="3 6" id="KW-0812">Transmembrane</keyword>
<evidence type="ECO:0000256" key="2">
    <source>
        <dbReference type="ARBA" id="ARBA00022475"/>
    </source>
</evidence>
<reference evidence="8" key="1">
    <citation type="submission" date="2022-05" db="EMBL/GenBank/DDBJ databases">
        <title>Novel bacterial taxa in a minimal lignocellulolytic consortium and its capacity to transform plastics disclosed by genome-resolved metagenomics.</title>
        <authorList>
            <person name="Rodriguez C.A.D."/>
            <person name="Diaz-Garcia L."/>
            <person name="Herrera K."/>
            <person name="Tarazona N.A."/>
            <person name="Sproer C."/>
            <person name="Overmann J."/>
            <person name="Jimenez D.J."/>
        </authorList>
    </citation>
    <scope>NUCLEOTIDE SEQUENCE</scope>
    <source>
        <strain evidence="8">MAG5</strain>
    </source>
</reference>
<evidence type="ECO:0000256" key="6">
    <source>
        <dbReference type="SAM" id="Phobius"/>
    </source>
</evidence>
<accession>A0A9J6ZMA0</accession>
<comment type="subcellular location">
    <subcellularLocation>
        <location evidence="1">Cell membrane</location>
        <topology evidence="1">Multi-pass membrane protein</topology>
    </subcellularLocation>
</comment>
<feature type="transmembrane region" description="Helical" evidence="6">
    <location>
        <begin position="12"/>
        <end position="36"/>
    </location>
</feature>
<sequence>MMQELMDIPWALIAPVLVIQLILMVVALIDLLKIHATRGPKWLWLVIIIVGTLFGSIAYFIVGRKQS</sequence>
<evidence type="ECO:0000256" key="3">
    <source>
        <dbReference type="ARBA" id="ARBA00022692"/>
    </source>
</evidence>
<evidence type="ECO:0000313" key="9">
    <source>
        <dbReference type="Proteomes" id="UP001056756"/>
    </source>
</evidence>
<evidence type="ECO:0000256" key="1">
    <source>
        <dbReference type="ARBA" id="ARBA00004651"/>
    </source>
</evidence>
<dbReference type="AlphaFoldDB" id="A0A9J6ZMA0"/>
<keyword evidence="2" id="KW-1003">Cell membrane</keyword>
<evidence type="ECO:0000256" key="5">
    <source>
        <dbReference type="ARBA" id="ARBA00023136"/>
    </source>
</evidence>